<sequence length="159" mass="15891">MRRTALTLILLLAPLAAPQAQGVAPNGVIFGDGRDTSQDLTRPGEARARPDPTSSERARRAERQRQMNQNFPGTGRPVAAPPAPATAPPTPVVAPAAPAAAPRAAAPTAPSAPRPQPAAGPAEPRAGTAAPPPGTRAAPVLLQPGQSTGAARGATPASR</sequence>
<feature type="chain" id="PRO_5045780945" description="Translation initiation factor IF-2" evidence="2">
    <location>
        <begin position="23"/>
        <end position="159"/>
    </location>
</feature>
<gene>
    <name evidence="3" type="ORF">R9Z33_20335</name>
</gene>
<feature type="compositionally biased region" description="Low complexity" evidence="1">
    <location>
        <begin position="119"/>
        <end position="140"/>
    </location>
</feature>
<dbReference type="Proteomes" id="UP001305521">
    <property type="component" value="Chromosome"/>
</dbReference>
<proteinExistence type="predicted"/>
<feature type="compositionally biased region" description="Pro residues" evidence="1">
    <location>
        <begin position="79"/>
        <end position="92"/>
    </location>
</feature>
<keyword evidence="2" id="KW-0732">Signal</keyword>
<name>A0ABZ0PH13_9PROT</name>
<feature type="compositionally biased region" description="Basic and acidic residues" evidence="1">
    <location>
        <begin position="32"/>
        <end position="65"/>
    </location>
</feature>
<evidence type="ECO:0008006" key="5">
    <source>
        <dbReference type="Google" id="ProtNLM"/>
    </source>
</evidence>
<protein>
    <recommendedName>
        <fullName evidence="5">Translation initiation factor IF-2</fullName>
    </recommendedName>
</protein>
<accession>A0ABZ0PH13</accession>
<dbReference type="EMBL" id="CP137852">
    <property type="protein sequence ID" value="WPB84430.1"/>
    <property type="molecule type" value="Genomic_DNA"/>
</dbReference>
<organism evidence="3 4">
    <name type="scientific">Sediminicoccus rosea</name>
    <dbReference type="NCBI Taxonomy" id="1225128"/>
    <lineage>
        <taxon>Bacteria</taxon>
        <taxon>Pseudomonadati</taxon>
        <taxon>Pseudomonadota</taxon>
        <taxon>Alphaproteobacteria</taxon>
        <taxon>Acetobacterales</taxon>
        <taxon>Roseomonadaceae</taxon>
        <taxon>Sediminicoccus</taxon>
    </lineage>
</organism>
<evidence type="ECO:0000256" key="1">
    <source>
        <dbReference type="SAM" id="MobiDB-lite"/>
    </source>
</evidence>
<feature type="region of interest" description="Disordered" evidence="1">
    <location>
        <begin position="23"/>
        <end position="159"/>
    </location>
</feature>
<reference evidence="3 4" key="1">
    <citation type="submission" date="2023-11" db="EMBL/GenBank/DDBJ databases">
        <title>Arctic aerobic anoxygenic photoheterotroph Sediminicoccus rosea KRV36 adapts its photosynthesis to long days of polar summer.</title>
        <authorList>
            <person name="Tomasch J."/>
            <person name="Kopejtka K."/>
            <person name="Bily T."/>
            <person name="Gardiner A.T."/>
            <person name="Gardian Z."/>
            <person name="Shivaramu S."/>
            <person name="Koblizek M."/>
            <person name="Engelhardt F."/>
            <person name="Kaftan D."/>
        </authorList>
    </citation>
    <scope>NUCLEOTIDE SEQUENCE [LARGE SCALE GENOMIC DNA]</scope>
    <source>
        <strain evidence="3 4">R-30</strain>
    </source>
</reference>
<evidence type="ECO:0000313" key="3">
    <source>
        <dbReference type="EMBL" id="WPB84430.1"/>
    </source>
</evidence>
<evidence type="ECO:0000313" key="4">
    <source>
        <dbReference type="Proteomes" id="UP001305521"/>
    </source>
</evidence>
<feature type="compositionally biased region" description="Low complexity" evidence="1">
    <location>
        <begin position="93"/>
        <end position="109"/>
    </location>
</feature>
<keyword evidence="4" id="KW-1185">Reference proteome</keyword>
<dbReference type="RefSeq" id="WP_318648391.1">
    <property type="nucleotide sequence ID" value="NZ_CP137852.1"/>
</dbReference>
<feature type="signal peptide" evidence="2">
    <location>
        <begin position="1"/>
        <end position="22"/>
    </location>
</feature>
<evidence type="ECO:0000256" key="2">
    <source>
        <dbReference type="SAM" id="SignalP"/>
    </source>
</evidence>